<feature type="region of interest" description="Disordered" evidence="1">
    <location>
        <begin position="69"/>
        <end position="101"/>
    </location>
</feature>
<evidence type="ECO:0000313" key="3">
    <source>
        <dbReference type="Proteomes" id="UP000053342"/>
    </source>
</evidence>
<evidence type="ECO:0000313" key="2">
    <source>
        <dbReference type="EMBL" id="KIW41193.1"/>
    </source>
</evidence>
<protein>
    <submittedName>
        <fullName evidence="2">Uncharacterized protein</fullName>
    </submittedName>
</protein>
<dbReference type="HOGENOM" id="CLU_1825295_0_0_1"/>
<reference evidence="2 3" key="1">
    <citation type="submission" date="2015-01" db="EMBL/GenBank/DDBJ databases">
        <title>The Genome Sequence of Exophiala oligosperma CBS72588.</title>
        <authorList>
            <consortium name="The Broad Institute Genomics Platform"/>
            <person name="Cuomo C."/>
            <person name="de Hoog S."/>
            <person name="Gorbushina A."/>
            <person name="Stielow B."/>
            <person name="Teixiera M."/>
            <person name="Abouelleil A."/>
            <person name="Chapman S.B."/>
            <person name="Priest M."/>
            <person name="Young S.K."/>
            <person name="Wortman J."/>
            <person name="Nusbaum C."/>
            <person name="Birren B."/>
        </authorList>
    </citation>
    <scope>NUCLEOTIDE SEQUENCE [LARGE SCALE GENOMIC DNA]</scope>
    <source>
        <strain evidence="2 3">CBS 72588</strain>
    </source>
</reference>
<sequence>MRCNICRNQGWHEKKKWIIKAEAHDSAGWWSCNGTSSLGTCRPSPPGRLSRQKPWGRQIQEAYEVNDAGNAQDAQEASGGVQSATRTHRRMRRQIDSPTVTSRGVRDSLARRCRYNSVNELCICTEACQLPAANFCPLFSW</sequence>
<gene>
    <name evidence="2" type="ORF">PV06_06772</name>
</gene>
<proteinExistence type="predicted"/>
<dbReference type="Proteomes" id="UP000053342">
    <property type="component" value="Unassembled WGS sequence"/>
</dbReference>
<feature type="compositionally biased region" description="Polar residues" evidence="1">
    <location>
        <begin position="72"/>
        <end position="85"/>
    </location>
</feature>
<dbReference type="GeneID" id="27358846"/>
<accession>A0A0D2DDQ5</accession>
<evidence type="ECO:0000256" key="1">
    <source>
        <dbReference type="SAM" id="MobiDB-lite"/>
    </source>
</evidence>
<dbReference type="VEuPathDB" id="FungiDB:PV06_06772"/>
<keyword evidence="3" id="KW-1185">Reference proteome</keyword>
<organism evidence="2 3">
    <name type="scientific">Exophiala oligosperma</name>
    <dbReference type="NCBI Taxonomy" id="215243"/>
    <lineage>
        <taxon>Eukaryota</taxon>
        <taxon>Fungi</taxon>
        <taxon>Dikarya</taxon>
        <taxon>Ascomycota</taxon>
        <taxon>Pezizomycotina</taxon>
        <taxon>Eurotiomycetes</taxon>
        <taxon>Chaetothyriomycetidae</taxon>
        <taxon>Chaetothyriales</taxon>
        <taxon>Herpotrichiellaceae</taxon>
        <taxon>Exophiala</taxon>
    </lineage>
</organism>
<name>A0A0D2DDQ5_9EURO</name>
<dbReference type="EMBL" id="KN847337">
    <property type="protein sequence ID" value="KIW41193.1"/>
    <property type="molecule type" value="Genomic_DNA"/>
</dbReference>
<dbReference type="RefSeq" id="XP_016261409.1">
    <property type="nucleotide sequence ID" value="XM_016407929.1"/>
</dbReference>
<dbReference type="AlphaFoldDB" id="A0A0D2DDQ5"/>